<dbReference type="InterPro" id="IPR024445">
    <property type="entry name" value="Tnp_ISXO2-like"/>
</dbReference>
<protein>
    <recommendedName>
        <fullName evidence="1">ISXO2-like transposase domain-containing protein</fullName>
    </recommendedName>
</protein>
<feature type="domain" description="ISXO2-like transposase" evidence="1">
    <location>
        <begin position="151"/>
        <end position="291"/>
    </location>
</feature>
<evidence type="ECO:0000313" key="2">
    <source>
        <dbReference type="EMBL" id="JAS27684.1"/>
    </source>
</evidence>
<evidence type="ECO:0000259" key="1">
    <source>
        <dbReference type="SMART" id="SM01126"/>
    </source>
</evidence>
<dbReference type="InterPro" id="IPR053164">
    <property type="entry name" value="IS1016-like_transposase"/>
</dbReference>
<reference evidence="2" key="1">
    <citation type="submission" date="2015-12" db="EMBL/GenBank/DDBJ databases">
        <title>De novo transcriptome assembly of four potential Pierce s Disease insect vectors from Arizona vineyards.</title>
        <authorList>
            <person name="Tassone E.E."/>
        </authorList>
    </citation>
    <scope>NUCLEOTIDE SEQUENCE</scope>
</reference>
<dbReference type="PANTHER" id="PTHR47163">
    <property type="entry name" value="DDE_TNP_IS1595 DOMAIN-CONTAINING PROTEIN"/>
    <property type="match status" value="1"/>
</dbReference>
<dbReference type="EMBL" id="GEDC01009614">
    <property type="protein sequence ID" value="JAS27684.1"/>
    <property type="molecule type" value="Transcribed_RNA"/>
</dbReference>
<proteinExistence type="predicted"/>
<dbReference type="SMART" id="SM01126">
    <property type="entry name" value="DDE_Tnp_IS1595"/>
    <property type="match status" value="1"/>
</dbReference>
<dbReference type="PANTHER" id="PTHR47163:SF2">
    <property type="entry name" value="SI:DKEY-17M8.2"/>
    <property type="match status" value="1"/>
</dbReference>
<organism evidence="2">
    <name type="scientific">Clastoptera arizonana</name>
    <name type="common">Arizona spittle bug</name>
    <dbReference type="NCBI Taxonomy" id="38151"/>
    <lineage>
        <taxon>Eukaryota</taxon>
        <taxon>Metazoa</taxon>
        <taxon>Ecdysozoa</taxon>
        <taxon>Arthropoda</taxon>
        <taxon>Hexapoda</taxon>
        <taxon>Insecta</taxon>
        <taxon>Pterygota</taxon>
        <taxon>Neoptera</taxon>
        <taxon>Paraneoptera</taxon>
        <taxon>Hemiptera</taxon>
        <taxon>Auchenorrhyncha</taxon>
        <taxon>Cercopoidea</taxon>
        <taxon>Clastopteridae</taxon>
        <taxon>Clastoptera</taxon>
    </lineage>
</organism>
<name>A0A1B6DPS7_9HEMI</name>
<dbReference type="AlphaFoldDB" id="A0A1B6DPS7"/>
<accession>A0A1B6DPS7</accession>
<sequence>MPMTFWTHSRFSGTNPTTIFMVYEICENKYEFLKFLQEKGLISSRYKCPSCGKKMFLVDDYKISDGFEWKCSSFDKQGKHSCRRSIRKGSWFEHSSHSLQDIILMSYFWYREYPHRIVQYEMQTGNNKIVLDWFNFCKGVCVDIVMHKSRPIGGKCIKIELYESKFWKRTNVTGQKVQNQWIFCGLERNTTHCFLVAVNDKSSKTILKIVEKYIMPGTIIYSDVWKDTSFDQELYKHLTIDHKLIFQDMECEGNVNITEGIWTMIKRQFPESKRSKSLFDGFIGEFMYRRMLSDIQDGFLQFLDDISKVYQPHTSDIVL</sequence>
<gene>
    <name evidence="2" type="ORF">g.5950</name>
</gene>
<dbReference type="Pfam" id="PF12762">
    <property type="entry name" value="DDE_Tnp_IS1595"/>
    <property type="match status" value="1"/>
</dbReference>